<comment type="caution">
    <text evidence="1">The sequence shown here is derived from an EMBL/GenBank/DDBJ whole genome shotgun (WGS) entry which is preliminary data.</text>
</comment>
<protein>
    <submittedName>
        <fullName evidence="1">Uncharacterized protein</fullName>
    </submittedName>
</protein>
<dbReference type="OrthoDB" id="9841774at2"/>
<proteinExistence type="predicted"/>
<evidence type="ECO:0000313" key="1">
    <source>
        <dbReference type="EMBL" id="GCE31983.1"/>
    </source>
</evidence>
<dbReference type="EMBL" id="BIFT01000003">
    <property type="protein sequence ID" value="GCE31983.1"/>
    <property type="molecule type" value="Genomic_DNA"/>
</dbReference>
<dbReference type="AlphaFoldDB" id="A0A402BKT4"/>
<dbReference type="RefSeq" id="WP_126632002.1">
    <property type="nucleotide sequence ID" value="NZ_BIFT01000003.1"/>
</dbReference>
<name>A0A402BKT4_9CHLR</name>
<gene>
    <name evidence="1" type="ORF">KDA_74670</name>
</gene>
<keyword evidence="2" id="KW-1185">Reference proteome</keyword>
<evidence type="ECO:0000313" key="2">
    <source>
        <dbReference type="Proteomes" id="UP000287171"/>
    </source>
</evidence>
<accession>A0A402BKT4</accession>
<dbReference type="Proteomes" id="UP000287171">
    <property type="component" value="Unassembled WGS sequence"/>
</dbReference>
<reference evidence="2" key="1">
    <citation type="submission" date="2018-12" db="EMBL/GenBank/DDBJ databases">
        <title>Tengunoibacter tsumagoiensis gen. nov., sp. nov., Dictyobacter kobayashii sp. nov., D. alpinus sp. nov., and D. joshuensis sp. nov. and description of Dictyobacteraceae fam. nov. within the order Ktedonobacterales isolated from Tengu-no-mugimeshi.</title>
        <authorList>
            <person name="Wang C.M."/>
            <person name="Zheng Y."/>
            <person name="Sakai Y."/>
            <person name="Toyoda A."/>
            <person name="Minakuchi Y."/>
            <person name="Abe K."/>
            <person name="Yokota A."/>
            <person name="Yabe S."/>
        </authorList>
    </citation>
    <scope>NUCLEOTIDE SEQUENCE [LARGE SCALE GENOMIC DNA]</scope>
    <source>
        <strain evidence="2">Uno16</strain>
    </source>
</reference>
<sequence length="200" mass="22722">MNSHGDHTQVQGRAWSEHEYMLSFFISMQVGAVWGHCYENAYPLFFAIPELFDPHGLFIEGWIVFEDTDRVVLMEHGWLLSRQQYIVDPTIVLAVEISQPVYYYPGVSRARAELEALENEFFPHVRFSGYRDDGMQHAGYLAAYESALQKARSMLSEKKTFVEVKATLLPSQDEVVSQSSDFGVIVVQRNGGGPHGQERG</sequence>
<organism evidence="1 2">
    <name type="scientific">Dictyobacter alpinus</name>
    <dbReference type="NCBI Taxonomy" id="2014873"/>
    <lineage>
        <taxon>Bacteria</taxon>
        <taxon>Bacillati</taxon>
        <taxon>Chloroflexota</taxon>
        <taxon>Ktedonobacteria</taxon>
        <taxon>Ktedonobacterales</taxon>
        <taxon>Dictyobacteraceae</taxon>
        <taxon>Dictyobacter</taxon>
    </lineage>
</organism>